<keyword evidence="4" id="KW-0411">Iron-sulfur</keyword>
<dbReference type="InterPro" id="IPR003813">
    <property type="entry name" value="MvhD/FlpD"/>
</dbReference>
<accession>A0A7V4EB47</accession>
<evidence type="ECO:0000259" key="5">
    <source>
        <dbReference type="Pfam" id="PF02662"/>
    </source>
</evidence>
<protein>
    <submittedName>
        <fullName evidence="6">Hydrogenase iron-sulfur subunit</fullName>
    </submittedName>
</protein>
<evidence type="ECO:0000256" key="1">
    <source>
        <dbReference type="ARBA" id="ARBA00022723"/>
    </source>
</evidence>
<name>A0A7V4EB47_UNCW3</name>
<gene>
    <name evidence="6" type="ORF">ENT96_01510</name>
</gene>
<dbReference type="GO" id="GO:0016491">
    <property type="term" value="F:oxidoreductase activity"/>
    <property type="evidence" value="ECO:0007669"/>
    <property type="project" value="UniProtKB-KW"/>
</dbReference>
<keyword evidence="3" id="KW-0408">Iron</keyword>
<proteinExistence type="predicted"/>
<evidence type="ECO:0000313" key="6">
    <source>
        <dbReference type="EMBL" id="HGM97711.1"/>
    </source>
</evidence>
<organism evidence="6">
    <name type="scientific">candidate division WOR-3 bacterium</name>
    <dbReference type="NCBI Taxonomy" id="2052148"/>
    <lineage>
        <taxon>Bacteria</taxon>
        <taxon>Bacteria division WOR-3</taxon>
    </lineage>
</organism>
<comment type="caution">
    <text evidence="6">The sequence shown here is derived from an EMBL/GenBank/DDBJ whole genome shotgun (WGS) entry which is preliminary data.</text>
</comment>
<evidence type="ECO:0000256" key="4">
    <source>
        <dbReference type="ARBA" id="ARBA00023014"/>
    </source>
</evidence>
<evidence type="ECO:0000256" key="2">
    <source>
        <dbReference type="ARBA" id="ARBA00023002"/>
    </source>
</evidence>
<dbReference type="AlphaFoldDB" id="A0A7V4EB47"/>
<keyword evidence="1" id="KW-0479">Metal-binding</keyword>
<feature type="domain" description="F420-non-reducing hydrogenase iron-sulfur subunit D" evidence="5">
    <location>
        <begin position="3"/>
        <end position="125"/>
    </location>
</feature>
<evidence type="ECO:0000256" key="3">
    <source>
        <dbReference type="ARBA" id="ARBA00023004"/>
    </source>
</evidence>
<reference evidence="6" key="1">
    <citation type="journal article" date="2020" name="mSystems">
        <title>Genome- and Community-Level Interaction Insights into Carbon Utilization and Element Cycling Functions of Hydrothermarchaeota in Hydrothermal Sediment.</title>
        <authorList>
            <person name="Zhou Z."/>
            <person name="Liu Y."/>
            <person name="Xu W."/>
            <person name="Pan J."/>
            <person name="Luo Z.H."/>
            <person name="Li M."/>
        </authorList>
    </citation>
    <scope>NUCLEOTIDE SEQUENCE [LARGE SCALE GENOMIC DNA]</scope>
    <source>
        <strain evidence="6">SpSt-626</strain>
    </source>
</reference>
<keyword evidence="2" id="KW-0560">Oxidoreductase</keyword>
<dbReference type="EMBL" id="DTAR01000126">
    <property type="protein sequence ID" value="HGM97711.1"/>
    <property type="molecule type" value="Genomic_DNA"/>
</dbReference>
<dbReference type="GO" id="GO:0051536">
    <property type="term" value="F:iron-sulfur cluster binding"/>
    <property type="evidence" value="ECO:0007669"/>
    <property type="project" value="UniProtKB-KW"/>
</dbReference>
<sequence>MKIIAFFCQWCAYRGADLAGTLRLEYPHEIRIVKIPCTGGISPHILLKTFQMGADGILIGGCYPGECHYEHGNLIAEKRIKILKEILKKVGIEPERIEITWISAGEGIKMQKKAYEFYEKIKKLGSLKNE</sequence>
<dbReference type="GO" id="GO:0046872">
    <property type="term" value="F:metal ion binding"/>
    <property type="evidence" value="ECO:0007669"/>
    <property type="project" value="UniProtKB-KW"/>
</dbReference>
<dbReference type="Pfam" id="PF02662">
    <property type="entry name" value="FlpD"/>
    <property type="match status" value="1"/>
</dbReference>